<dbReference type="OrthoDB" id="9972904at2759"/>
<reference evidence="3 5" key="2">
    <citation type="journal article" date="2018" name="Genome Res.">
        <title>The genomic architecture and molecular evolution of ant odorant receptors.</title>
        <authorList>
            <person name="McKenzie S.K."/>
            <person name="Kronauer D.J.C."/>
        </authorList>
    </citation>
    <scope>NUCLEOTIDE SEQUENCE [LARGE SCALE GENOMIC DNA]</scope>
    <source>
        <strain evidence="3">Clonal line C1</strain>
    </source>
</reference>
<dbReference type="EMBL" id="QOIP01000006">
    <property type="protein sequence ID" value="RLU21333.1"/>
    <property type="molecule type" value="Genomic_DNA"/>
</dbReference>
<protein>
    <submittedName>
        <fullName evidence="2">Uncharacterized protein</fullName>
    </submittedName>
</protein>
<reference evidence="3" key="3">
    <citation type="submission" date="2018-07" db="EMBL/GenBank/DDBJ databases">
        <authorList>
            <person name="Mckenzie S.K."/>
            <person name="Kronauer D.J.C."/>
        </authorList>
    </citation>
    <scope>NUCLEOTIDE SEQUENCE</scope>
    <source>
        <strain evidence="3">Clonal line C1</strain>
    </source>
</reference>
<keyword evidence="4" id="KW-1185">Reference proteome</keyword>
<keyword evidence="1" id="KW-1133">Transmembrane helix</keyword>
<dbReference type="Proteomes" id="UP000279307">
    <property type="component" value="Chromosome 6"/>
</dbReference>
<dbReference type="AlphaFoldDB" id="A0A026W8Y1"/>
<sequence>MTSDVSKSNLVRCNMMQEWIQTLQILCNVILSLIGKGGILVSILAAIGFYNELKLLDHYQNVIVNVFLAYSVVLTAIGWFGIFTGLRNYDRLLYTVSELNHPLMRKNARDALHLS</sequence>
<keyword evidence="1" id="KW-0812">Transmembrane</keyword>
<evidence type="ECO:0000313" key="2">
    <source>
        <dbReference type="EMBL" id="EZA52515.1"/>
    </source>
</evidence>
<evidence type="ECO:0000313" key="3">
    <source>
        <dbReference type="EMBL" id="RLU21333.1"/>
    </source>
</evidence>
<gene>
    <name evidence="3" type="ORF">DMN91_005706</name>
    <name evidence="2" type="ORF">X777_07994</name>
</gene>
<reference evidence="2 4" key="1">
    <citation type="journal article" date="2014" name="Curr. Biol.">
        <title>The genome of the clonal raider ant Cerapachys biroi.</title>
        <authorList>
            <person name="Oxley P.R."/>
            <person name="Ji L."/>
            <person name="Fetter-Pruneda I."/>
            <person name="McKenzie S.K."/>
            <person name="Li C."/>
            <person name="Hu H."/>
            <person name="Zhang G."/>
            <person name="Kronauer D.J."/>
        </authorList>
    </citation>
    <scope>NUCLEOTIDE SEQUENCE [LARGE SCALE GENOMIC DNA]</scope>
</reference>
<organism evidence="2 4">
    <name type="scientific">Ooceraea biroi</name>
    <name type="common">Clonal raider ant</name>
    <name type="synonym">Cerapachys biroi</name>
    <dbReference type="NCBI Taxonomy" id="2015173"/>
    <lineage>
        <taxon>Eukaryota</taxon>
        <taxon>Metazoa</taxon>
        <taxon>Ecdysozoa</taxon>
        <taxon>Arthropoda</taxon>
        <taxon>Hexapoda</taxon>
        <taxon>Insecta</taxon>
        <taxon>Pterygota</taxon>
        <taxon>Neoptera</taxon>
        <taxon>Endopterygota</taxon>
        <taxon>Hymenoptera</taxon>
        <taxon>Apocrita</taxon>
        <taxon>Aculeata</taxon>
        <taxon>Formicoidea</taxon>
        <taxon>Formicidae</taxon>
        <taxon>Dorylinae</taxon>
        <taxon>Ooceraea</taxon>
    </lineage>
</organism>
<proteinExistence type="predicted"/>
<dbReference type="EMBL" id="KK107324">
    <property type="protein sequence ID" value="EZA52515.1"/>
    <property type="molecule type" value="Genomic_DNA"/>
</dbReference>
<dbReference type="Proteomes" id="UP000053097">
    <property type="component" value="Unassembled WGS sequence"/>
</dbReference>
<name>A0A026W8Y1_OOCBI</name>
<feature type="transmembrane region" description="Helical" evidence="1">
    <location>
        <begin position="25"/>
        <end position="50"/>
    </location>
</feature>
<accession>A0A026W8Y1</accession>
<evidence type="ECO:0000313" key="4">
    <source>
        <dbReference type="Proteomes" id="UP000053097"/>
    </source>
</evidence>
<evidence type="ECO:0000256" key="1">
    <source>
        <dbReference type="SAM" id="Phobius"/>
    </source>
</evidence>
<evidence type="ECO:0000313" key="5">
    <source>
        <dbReference type="Proteomes" id="UP000279307"/>
    </source>
</evidence>
<feature type="transmembrane region" description="Helical" evidence="1">
    <location>
        <begin position="62"/>
        <end position="83"/>
    </location>
</feature>
<keyword evidence="1" id="KW-0472">Membrane</keyword>